<dbReference type="EMBL" id="JBEDNQ010000007">
    <property type="protein sequence ID" value="MEQ3552303.1"/>
    <property type="molecule type" value="Genomic_DNA"/>
</dbReference>
<gene>
    <name evidence="2" type="ORF">WIS52_17660</name>
</gene>
<reference evidence="2 3" key="1">
    <citation type="submission" date="2024-03" db="EMBL/GenBank/DDBJ databases">
        <title>Draft genome sequence of Pseudonocardia nematodicida JCM 31783.</title>
        <authorList>
            <person name="Butdee W."/>
            <person name="Duangmal K."/>
        </authorList>
    </citation>
    <scope>NUCLEOTIDE SEQUENCE [LARGE SCALE GENOMIC DNA]</scope>
    <source>
        <strain evidence="2 3">JCM 31783</strain>
    </source>
</reference>
<sequence>MRLGGLAAWTATGHPAESGDPAATAATFTPHWRPELLATLDEVRELSTAGDVYDGSLSEWTADPALPVETG</sequence>
<organism evidence="2 3">
    <name type="scientific">Pseudonocardia nematodicida</name>
    <dbReference type="NCBI Taxonomy" id="1206997"/>
    <lineage>
        <taxon>Bacteria</taxon>
        <taxon>Bacillati</taxon>
        <taxon>Actinomycetota</taxon>
        <taxon>Actinomycetes</taxon>
        <taxon>Pseudonocardiales</taxon>
        <taxon>Pseudonocardiaceae</taxon>
        <taxon>Pseudonocardia</taxon>
    </lineage>
</organism>
<proteinExistence type="predicted"/>
<dbReference type="Proteomes" id="UP001494902">
    <property type="component" value="Unassembled WGS sequence"/>
</dbReference>
<dbReference type="RefSeq" id="WP_349299371.1">
    <property type="nucleotide sequence ID" value="NZ_JBEDNQ010000007.1"/>
</dbReference>
<keyword evidence="3" id="KW-1185">Reference proteome</keyword>
<feature type="region of interest" description="Disordered" evidence="1">
    <location>
        <begin position="1"/>
        <end position="24"/>
    </location>
</feature>
<evidence type="ECO:0000256" key="1">
    <source>
        <dbReference type="SAM" id="MobiDB-lite"/>
    </source>
</evidence>
<protein>
    <submittedName>
        <fullName evidence="2">Uncharacterized protein</fullName>
    </submittedName>
</protein>
<name>A0ABV1KG53_9PSEU</name>
<evidence type="ECO:0000313" key="3">
    <source>
        <dbReference type="Proteomes" id="UP001494902"/>
    </source>
</evidence>
<comment type="caution">
    <text evidence="2">The sequence shown here is derived from an EMBL/GenBank/DDBJ whole genome shotgun (WGS) entry which is preliminary data.</text>
</comment>
<accession>A0ABV1KG53</accession>
<evidence type="ECO:0000313" key="2">
    <source>
        <dbReference type="EMBL" id="MEQ3552303.1"/>
    </source>
</evidence>